<evidence type="ECO:0000313" key="4">
    <source>
        <dbReference type="Proteomes" id="UP000245942"/>
    </source>
</evidence>
<feature type="compositionally biased region" description="Polar residues" evidence="1">
    <location>
        <begin position="107"/>
        <end position="116"/>
    </location>
</feature>
<name>A0A316U327_9BASI</name>
<feature type="region of interest" description="Disordered" evidence="1">
    <location>
        <begin position="65"/>
        <end position="208"/>
    </location>
</feature>
<dbReference type="InterPro" id="IPR000467">
    <property type="entry name" value="G_patch_dom"/>
</dbReference>
<feature type="compositionally biased region" description="Basic and acidic residues" evidence="1">
    <location>
        <begin position="72"/>
        <end position="81"/>
    </location>
</feature>
<feature type="compositionally biased region" description="Basic residues" evidence="1">
    <location>
        <begin position="293"/>
        <end position="310"/>
    </location>
</feature>
<organism evidence="3 4">
    <name type="scientific">Pseudomicrostroma glucosiphilum</name>
    <dbReference type="NCBI Taxonomy" id="1684307"/>
    <lineage>
        <taxon>Eukaryota</taxon>
        <taxon>Fungi</taxon>
        <taxon>Dikarya</taxon>
        <taxon>Basidiomycota</taxon>
        <taxon>Ustilaginomycotina</taxon>
        <taxon>Exobasidiomycetes</taxon>
        <taxon>Microstromatales</taxon>
        <taxon>Microstromatales incertae sedis</taxon>
        <taxon>Pseudomicrostroma</taxon>
    </lineage>
</organism>
<gene>
    <name evidence="3" type="ORF">BCV69DRAFT_283833</name>
</gene>
<dbReference type="PROSITE" id="PS50174">
    <property type="entry name" value="G_PATCH"/>
    <property type="match status" value="1"/>
</dbReference>
<protein>
    <recommendedName>
        <fullName evidence="2">G-patch domain-containing protein</fullName>
    </recommendedName>
</protein>
<dbReference type="GO" id="GO:0003676">
    <property type="term" value="F:nucleic acid binding"/>
    <property type="evidence" value="ECO:0007669"/>
    <property type="project" value="InterPro"/>
</dbReference>
<evidence type="ECO:0000259" key="2">
    <source>
        <dbReference type="PROSITE" id="PS50174"/>
    </source>
</evidence>
<feature type="compositionally biased region" description="Gly residues" evidence="1">
    <location>
        <begin position="83"/>
        <end position="99"/>
    </location>
</feature>
<proteinExistence type="predicted"/>
<dbReference type="RefSeq" id="XP_025346886.1">
    <property type="nucleotide sequence ID" value="XM_025492833.1"/>
</dbReference>
<evidence type="ECO:0000256" key="1">
    <source>
        <dbReference type="SAM" id="MobiDB-lite"/>
    </source>
</evidence>
<accession>A0A316U327</accession>
<reference evidence="3 4" key="1">
    <citation type="journal article" date="2018" name="Mol. Biol. Evol.">
        <title>Broad Genomic Sampling Reveals a Smut Pathogenic Ancestry of the Fungal Clade Ustilaginomycotina.</title>
        <authorList>
            <person name="Kijpornyongpan T."/>
            <person name="Mondo S.J."/>
            <person name="Barry K."/>
            <person name="Sandor L."/>
            <person name="Lee J."/>
            <person name="Lipzen A."/>
            <person name="Pangilinan J."/>
            <person name="LaButti K."/>
            <person name="Hainaut M."/>
            <person name="Henrissat B."/>
            <person name="Grigoriev I.V."/>
            <person name="Spatafora J.W."/>
            <person name="Aime M.C."/>
        </authorList>
    </citation>
    <scope>NUCLEOTIDE SEQUENCE [LARGE SCALE GENOMIC DNA]</scope>
    <source>
        <strain evidence="3 4">MCA 4718</strain>
    </source>
</reference>
<dbReference type="AlphaFoldDB" id="A0A316U327"/>
<dbReference type="STRING" id="1684307.A0A316U327"/>
<feature type="compositionally biased region" description="Basic and acidic residues" evidence="1">
    <location>
        <begin position="168"/>
        <end position="186"/>
    </location>
</feature>
<keyword evidence="4" id="KW-1185">Reference proteome</keyword>
<dbReference type="EMBL" id="KZ819330">
    <property type="protein sequence ID" value="PWN19726.1"/>
    <property type="molecule type" value="Genomic_DNA"/>
</dbReference>
<dbReference type="Pfam" id="PF01585">
    <property type="entry name" value="G-patch"/>
    <property type="match status" value="1"/>
</dbReference>
<feature type="region of interest" description="Disordered" evidence="1">
    <location>
        <begin position="246"/>
        <end position="338"/>
    </location>
</feature>
<dbReference type="OrthoDB" id="29523at2759"/>
<dbReference type="Proteomes" id="UP000245942">
    <property type="component" value="Unassembled WGS sequence"/>
</dbReference>
<feature type="domain" description="G-patch" evidence="2">
    <location>
        <begin position="27"/>
        <end position="73"/>
    </location>
</feature>
<evidence type="ECO:0000313" key="3">
    <source>
        <dbReference type="EMBL" id="PWN19726.1"/>
    </source>
</evidence>
<feature type="compositionally biased region" description="Basic residues" evidence="1">
    <location>
        <begin position="187"/>
        <end position="196"/>
    </location>
</feature>
<dbReference type="GeneID" id="37014567"/>
<dbReference type="SMART" id="SM00443">
    <property type="entry name" value="G_patch"/>
    <property type="match status" value="1"/>
</dbReference>
<feature type="compositionally biased region" description="Low complexity" evidence="1">
    <location>
        <begin position="267"/>
        <end position="284"/>
    </location>
</feature>
<sequence length="393" mass="42160">MGLAGEKRKQRLVGSAVTRNSSWLADTSLPGQRLLSQMGWSEGQGIGGSGQGRTETIKTMYKMDNKGIGSQRAEKEMRDSGKAGVGGADKWIGGGGELGGLFERLNAASTSSSGVSTPIVEEMAETETITSKDSKKDKKRKRKAQEPSSDSSSSESEEEPKPRKSKGKSKEDSKKKSKKADGDDVKKSKKERKSKKGSAEKAAAEEAVAVEKAVQTIRNASRAKFLRAKRQLHGDAVSMNEILGIASGSNSPAPALTPAVEAQSDSPLPAAVAPEEVLPLAAALIEGESDKERRKREKREKKEKKERKASKAQAKEAKQAGATSSTEDSAAPKVEPVEKKELVMNTVSPLSVHEYLSRKLMLRKAQMARKRKTDQEAVWGRLSAGSGVGIMVE</sequence>